<dbReference type="EMBL" id="PVTD01000001">
    <property type="protein sequence ID" value="PRY26833.1"/>
    <property type="molecule type" value="Genomic_DNA"/>
</dbReference>
<dbReference type="Gene3D" id="2.160.20.10">
    <property type="entry name" value="Single-stranded right-handed beta-helix, Pectin lyase-like"/>
    <property type="match status" value="1"/>
</dbReference>
<proteinExistence type="predicted"/>
<protein>
    <recommendedName>
        <fullName evidence="4">Parallel beta helix pectate lyase-like protein</fullName>
    </recommendedName>
</protein>
<accession>A0A2T0S0K4</accession>
<comment type="caution">
    <text evidence="2">The sequence shown here is derived from an EMBL/GenBank/DDBJ whole genome shotgun (WGS) entry which is preliminary data.</text>
</comment>
<dbReference type="Proteomes" id="UP000239480">
    <property type="component" value="Unassembled WGS sequence"/>
</dbReference>
<reference evidence="2 3" key="1">
    <citation type="submission" date="2018-03" db="EMBL/GenBank/DDBJ databases">
        <title>Genomic Encyclopedia of Archaeal and Bacterial Type Strains, Phase II (KMG-II): from individual species to whole genera.</title>
        <authorList>
            <person name="Goeker M."/>
        </authorList>
    </citation>
    <scope>NUCLEOTIDE SEQUENCE [LARGE SCALE GENOMIC DNA]</scope>
    <source>
        <strain evidence="2 3">DSM 29328</strain>
    </source>
</reference>
<evidence type="ECO:0000256" key="1">
    <source>
        <dbReference type="SAM" id="MobiDB-lite"/>
    </source>
</evidence>
<keyword evidence="3" id="KW-1185">Reference proteome</keyword>
<organism evidence="2 3">
    <name type="scientific">Aliiruegeria haliotis</name>
    <dbReference type="NCBI Taxonomy" id="1280846"/>
    <lineage>
        <taxon>Bacteria</taxon>
        <taxon>Pseudomonadati</taxon>
        <taxon>Pseudomonadota</taxon>
        <taxon>Alphaproteobacteria</taxon>
        <taxon>Rhodobacterales</taxon>
        <taxon>Roseobacteraceae</taxon>
        <taxon>Aliiruegeria</taxon>
    </lineage>
</organism>
<feature type="region of interest" description="Disordered" evidence="1">
    <location>
        <begin position="1"/>
        <end position="23"/>
    </location>
</feature>
<evidence type="ECO:0000313" key="3">
    <source>
        <dbReference type="Proteomes" id="UP000239480"/>
    </source>
</evidence>
<feature type="region of interest" description="Disordered" evidence="1">
    <location>
        <begin position="80"/>
        <end position="114"/>
    </location>
</feature>
<dbReference type="InterPro" id="IPR011050">
    <property type="entry name" value="Pectin_lyase_fold/virulence"/>
</dbReference>
<dbReference type="AlphaFoldDB" id="A0A2T0S0K4"/>
<gene>
    <name evidence="2" type="ORF">CLV78_101935</name>
</gene>
<name>A0A2T0S0K4_9RHOB</name>
<dbReference type="OrthoDB" id="7328334at2"/>
<dbReference type="InterPro" id="IPR012334">
    <property type="entry name" value="Pectin_lyas_fold"/>
</dbReference>
<dbReference type="RefSeq" id="WP_106203552.1">
    <property type="nucleotide sequence ID" value="NZ_PVTD01000001.1"/>
</dbReference>
<evidence type="ECO:0000313" key="2">
    <source>
        <dbReference type="EMBL" id="PRY26833.1"/>
    </source>
</evidence>
<sequence>MVQTLYLSPEGGGSGTSWDDPAPLSQLATALDQASDGVLVGFPPNRDSPWFWDDTQAEALIAGTADRRFQLVFGQRVNSNGVEPAPRGHPPLLRRRRQPFPTQTRPDPTGKPFMVLKDPTYIDVSGPVYEGSGAQGMFRLSGDGNSLGFTGLHARMAGRVLDTEPGTRLTDLTIRDSSGYGLIRGFGRFHDLSDARFERLDLDAAGIDGGGTRVCQMIAVGKGQNLVFDGVHMRRAANLLDVEERGSTYVQGDGVVLEEETSNATFIDCHARDFGDAGFDMKCDGIRFERCSVAGCKYGVRVWRDNPANELLLCHISAPHPRPQNSAACIWLGGQVTMRDCVLHTLPDSAAIRFGKGHDTETRVATMIGGSIDTSAGGALLAGEPGTLVLQNVRLNGEPVTGEAIWTGAGLEWR</sequence>
<evidence type="ECO:0008006" key="4">
    <source>
        <dbReference type="Google" id="ProtNLM"/>
    </source>
</evidence>
<dbReference type="SUPFAM" id="SSF51126">
    <property type="entry name" value="Pectin lyase-like"/>
    <property type="match status" value="1"/>
</dbReference>